<keyword evidence="1" id="KW-0472">Membrane</keyword>
<protein>
    <submittedName>
        <fullName evidence="2">Uncharacterized protein</fullName>
    </submittedName>
</protein>
<reference evidence="2" key="1">
    <citation type="journal article" date="2014" name="Front. Microbiol.">
        <title>High frequency of phylogenetically diverse reductive dehalogenase-homologous genes in deep subseafloor sedimentary metagenomes.</title>
        <authorList>
            <person name="Kawai M."/>
            <person name="Futagami T."/>
            <person name="Toyoda A."/>
            <person name="Takaki Y."/>
            <person name="Nishi S."/>
            <person name="Hori S."/>
            <person name="Arai W."/>
            <person name="Tsubouchi T."/>
            <person name="Morono Y."/>
            <person name="Uchiyama I."/>
            <person name="Ito T."/>
            <person name="Fujiyama A."/>
            <person name="Inagaki F."/>
            <person name="Takami H."/>
        </authorList>
    </citation>
    <scope>NUCLEOTIDE SEQUENCE</scope>
    <source>
        <strain evidence="2">Expedition CK06-06</strain>
    </source>
</reference>
<name>X1A2Q2_9ZZZZ</name>
<sequence length="100" mass="10943">RHYIFLVVVSVNGSVVHSPTYTSQPDLSFFIYEYIVTTNTGSTIQVTASCIEGGSLTRTLGDTNQPPAGDIPGYMGLYLVIVVSVISLLTLYRKKLNKLK</sequence>
<comment type="caution">
    <text evidence="2">The sequence shown here is derived from an EMBL/GenBank/DDBJ whole genome shotgun (WGS) entry which is preliminary data.</text>
</comment>
<dbReference type="EMBL" id="BART01006631">
    <property type="protein sequence ID" value="GAG67088.1"/>
    <property type="molecule type" value="Genomic_DNA"/>
</dbReference>
<proteinExistence type="predicted"/>
<gene>
    <name evidence="2" type="ORF">S01H4_15138</name>
</gene>
<organism evidence="2">
    <name type="scientific">marine sediment metagenome</name>
    <dbReference type="NCBI Taxonomy" id="412755"/>
    <lineage>
        <taxon>unclassified sequences</taxon>
        <taxon>metagenomes</taxon>
        <taxon>ecological metagenomes</taxon>
    </lineage>
</organism>
<keyword evidence="1" id="KW-0812">Transmembrane</keyword>
<feature type="transmembrane region" description="Helical" evidence="1">
    <location>
        <begin position="71"/>
        <end position="92"/>
    </location>
</feature>
<keyword evidence="1" id="KW-1133">Transmembrane helix</keyword>
<feature type="non-terminal residue" evidence="2">
    <location>
        <position position="1"/>
    </location>
</feature>
<dbReference type="AlphaFoldDB" id="X1A2Q2"/>
<evidence type="ECO:0000256" key="1">
    <source>
        <dbReference type="SAM" id="Phobius"/>
    </source>
</evidence>
<evidence type="ECO:0000313" key="2">
    <source>
        <dbReference type="EMBL" id="GAG67088.1"/>
    </source>
</evidence>
<accession>X1A2Q2</accession>